<dbReference type="PANTHER" id="PTHR34849">
    <property type="entry name" value="SSL5025 PROTEIN"/>
    <property type="match status" value="1"/>
</dbReference>
<evidence type="ECO:0000313" key="2">
    <source>
        <dbReference type="Proteomes" id="UP000534783"/>
    </source>
</evidence>
<protein>
    <submittedName>
        <fullName evidence="1">DUF433 domain-containing protein</fullName>
    </submittedName>
</protein>
<comment type="caution">
    <text evidence="1">The sequence shown here is derived from an EMBL/GenBank/DDBJ whole genome shotgun (WGS) entry which is preliminary data.</text>
</comment>
<dbReference type="InterPro" id="IPR009057">
    <property type="entry name" value="Homeodomain-like_sf"/>
</dbReference>
<accession>A0A7X6DQK9</accession>
<dbReference type="Gene3D" id="1.10.10.10">
    <property type="entry name" value="Winged helix-like DNA-binding domain superfamily/Winged helix DNA-binding domain"/>
    <property type="match status" value="1"/>
</dbReference>
<reference evidence="1 2" key="1">
    <citation type="journal article" date="2020" name="Nature">
        <title>Bacterial chemolithoautotrophy via manganese oxidation.</title>
        <authorList>
            <person name="Yu H."/>
            <person name="Leadbetter J.R."/>
        </authorList>
    </citation>
    <scope>NUCLEOTIDE SEQUENCE [LARGE SCALE GENOMIC DNA]</scope>
    <source>
        <strain evidence="1 2">Mn-1</strain>
    </source>
</reference>
<dbReference type="AlphaFoldDB" id="A0A7X6DQK9"/>
<dbReference type="Proteomes" id="UP000534783">
    <property type="component" value="Unassembled WGS sequence"/>
</dbReference>
<evidence type="ECO:0000313" key="1">
    <source>
        <dbReference type="EMBL" id="NKE71404.1"/>
    </source>
</evidence>
<dbReference type="RefSeq" id="WP_168060006.1">
    <property type="nucleotide sequence ID" value="NZ_VTOW01000002.1"/>
</dbReference>
<sequence>MNPRIVSDPQICGGEPCIQGTRIPVQVILSHLAAGEDHQTLLKQFPRLTQEDILACLEYAAFLATEKVAPA</sequence>
<proteinExistence type="predicted"/>
<keyword evidence="2" id="KW-1185">Reference proteome</keyword>
<name>A0A7X6DQK9_9BACT</name>
<dbReference type="SUPFAM" id="SSF46689">
    <property type="entry name" value="Homeodomain-like"/>
    <property type="match status" value="1"/>
</dbReference>
<dbReference type="PANTHER" id="PTHR34849:SF3">
    <property type="entry name" value="SSR2962 PROTEIN"/>
    <property type="match status" value="1"/>
</dbReference>
<dbReference type="EMBL" id="VTOW01000002">
    <property type="protein sequence ID" value="NKE71404.1"/>
    <property type="molecule type" value="Genomic_DNA"/>
</dbReference>
<gene>
    <name evidence="1" type="ORF">MNODULE_11700</name>
</gene>
<dbReference type="InterPro" id="IPR007367">
    <property type="entry name" value="DUF433"/>
</dbReference>
<dbReference type="InterPro" id="IPR036388">
    <property type="entry name" value="WH-like_DNA-bd_sf"/>
</dbReference>
<organism evidence="1 2">
    <name type="scientific">Candidatus Manganitrophus noduliformans</name>
    <dbReference type="NCBI Taxonomy" id="2606439"/>
    <lineage>
        <taxon>Bacteria</taxon>
        <taxon>Pseudomonadati</taxon>
        <taxon>Nitrospirota</taxon>
        <taxon>Nitrospiria</taxon>
        <taxon>Candidatus Troglogloeales</taxon>
        <taxon>Candidatus Manganitrophaceae</taxon>
        <taxon>Candidatus Manganitrophus</taxon>
    </lineage>
</organism>
<dbReference type="Pfam" id="PF04255">
    <property type="entry name" value="DUF433"/>
    <property type="match status" value="1"/>
</dbReference>